<feature type="binding site" evidence="5">
    <location>
        <position position="382"/>
    </location>
    <ligand>
        <name>ATP</name>
        <dbReference type="ChEBI" id="CHEBI:30616"/>
    </ligand>
</feature>
<feature type="binding site" evidence="5">
    <location>
        <begin position="60"/>
        <end position="65"/>
    </location>
    <ligand>
        <name>ATP</name>
        <dbReference type="ChEBI" id="CHEBI:30616"/>
    </ligand>
</feature>
<keyword evidence="9" id="KW-1185">Reference proteome</keyword>
<sequence length="432" mass="48213">MTNLTPREIVSELDRFIIGQKDAKRAVAVALRNRWRRKQLSDDIREEVYPKNILMIGPTGVGKTEISRRLARLAKAPFLKVEATKFTEVGYVGRDVEQIIRDLADAAMIETRERMRDEVKARAHKAAEERVIEAIAGADAREQTRDMFRSRLKKGELDNTVIEVEVAEATPQMPFEMPGQPGMGMMNLGDLLGKALGGRRTRKKMTVAESYEILISEEADKLLDDEQVKQAALEAVQENGIVFLDEIDKICARAETRGADVSREGVQRDLLPLIEGTTVSTKYGPVKTDHILFIASGAFHIAKPSDLLPELQGRLPIRVELRALTEEDFVRILTETDNALTRQYTALMGTEDVTVTFSEDGIAALARIAAEVNRSVENIGARRLYTVMERVFEELSFNAPDRAGDSVTVDASFVELHLGDLSRSADLSRYVL</sequence>
<keyword evidence="3 5" id="KW-0067">ATP-binding</keyword>
<comment type="subunit">
    <text evidence="5">A double ring-shaped homohexamer of HslV is capped on each side by a ring-shaped HslU homohexamer. The assembly of the HslU/HslV complex is dependent on binding of ATP.</text>
</comment>
<feature type="domain" description="AAA+ ATPase" evidence="6">
    <location>
        <begin position="49"/>
        <end position="321"/>
    </location>
</feature>
<reference evidence="8 9" key="1">
    <citation type="submission" date="2022-10" db="EMBL/GenBank/DDBJ databases">
        <title>Defluviimonas sp. nov., isolated from ocean surface water.</title>
        <authorList>
            <person name="He W."/>
            <person name="Wang L."/>
            <person name="Zhang D.-F."/>
        </authorList>
    </citation>
    <scope>NUCLEOTIDE SEQUENCE [LARGE SCALE GENOMIC DNA]</scope>
    <source>
        <strain evidence="8 9">WL0002</strain>
    </source>
</reference>
<dbReference type="Proteomes" id="UP001652542">
    <property type="component" value="Unassembled WGS sequence"/>
</dbReference>
<dbReference type="Pfam" id="PF07724">
    <property type="entry name" value="AAA_2"/>
    <property type="match status" value="1"/>
</dbReference>
<evidence type="ECO:0000313" key="9">
    <source>
        <dbReference type="Proteomes" id="UP001652542"/>
    </source>
</evidence>
<dbReference type="InterPro" id="IPR004491">
    <property type="entry name" value="HslU"/>
</dbReference>
<comment type="caution">
    <text evidence="8">The sequence shown here is derived from an EMBL/GenBank/DDBJ whole genome shotgun (WGS) entry which is preliminary data.</text>
</comment>
<feature type="binding site" evidence="5">
    <location>
        <position position="18"/>
    </location>
    <ligand>
        <name>ATP</name>
        <dbReference type="ChEBI" id="CHEBI:30616"/>
    </ligand>
</feature>
<dbReference type="NCBIfam" id="NF003544">
    <property type="entry name" value="PRK05201.1"/>
    <property type="match status" value="1"/>
</dbReference>
<evidence type="ECO:0000259" key="6">
    <source>
        <dbReference type="SMART" id="SM00382"/>
    </source>
</evidence>
<keyword evidence="5" id="KW-0963">Cytoplasm</keyword>
<dbReference type="HAMAP" id="MF_00249">
    <property type="entry name" value="HslU"/>
    <property type="match status" value="1"/>
</dbReference>
<dbReference type="NCBIfam" id="TIGR00390">
    <property type="entry name" value="hslU"/>
    <property type="match status" value="1"/>
</dbReference>
<evidence type="ECO:0000256" key="2">
    <source>
        <dbReference type="ARBA" id="ARBA00022741"/>
    </source>
</evidence>
<feature type="binding site" evidence="5">
    <location>
        <position position="310"/>
    </location>
    <ligand>
        <name>ATP</name>
        <dbReference type="ChEBI" id="CHEBI:30616"/>
    </ligand>
</feature>
<proteinExistence type="inferred from homology"/>
<dbReference type="GO" id="GO:0006508">
    <property type="term" value="P:proteolysis"/>
    <property type="evidence" value="ECO:0007669"/>
    <property type="project" value="UniProtKB-KW"/>
</dbReference>
<evidence type="ECO:0000313" key="8">
    <source>
        <dbReference type="EMBL" id="MCV2867268.1"/>
    </source>
</evidence>
<keyword evidence="8" id="KW-0645">Protease</keyword>
<protein>
    <recommendedName>
        <fullName evidence="5">ATP-dependent protease ATPase subunit HslU</fullName>
    </recommendedName>
    <alternativeName>
        <fullName evidence="5">Unfoldase HslU</fullName>
    </alternativeName>
</protein>
<dbReference type="EMBL" id="JAOWKY010000001">
    <property type="protein sequence ID" value="MCV2867268.1"/>
    <property type="molecule type" value="Genomic_DNA"/>
</dbReference>
<evidence type="ECO:0000256" key="4">
    <source>
        <dbReference type="ARBA" id="ARBA00023186"/>
    </source>
</evidence>
<dbReference type="CDD" id="cd19498">
    <property type="entry name" value="RecA-like_HslU"/>
    <property type="match status" value="1"/>
</dbReference>
<keyword evidence="4 5" id="KW-0143">Chaperone</keyword>
<accession>A0ABT2Z7Z4</accession>
<evidence type="ECO:0000259" key="7">
    <source>
        <dbReference type="SMART" id="SM01086"/>
    </source>
</evidence>
<dbReference type="InterPro" id="IPR003959">
    <property type="entry name" value="ATPase_AAA_core"/>
</dbReference>
<gene>
    <name evidence="5 8" type="primary">hslU</name>
    <name evidence="8" type="ORF">OEW28_01335</name>
</gene>
<dbReference type="Pfam" id="PF00004">
    <property type="entry name" value="AAA"/>
    <property type="match status" value="1"/>
</dbReference>
<organism evidence="8 9">
    <name type="scientific">Albidovulum marisflavi</name>
    <dbReference type="NCBI Taxonomy" id="2984159"/>
    <lineage>
        <taxon>Bacteria</taxon>
        <taxon>Pseudomonadati</taxon>
        <taxon>Pseudomonadota</taxon>
        <taxon>Alphaproteobacteria</taxon>
        <taxon>Rhodobacterales</taxon>
        <taxon>Paracoccaceae</taxon>
        <taxon>Albidovulum</taxon>
    </lineage>
</organism>
<dbReference type="PANTHER" id="PTHR48102">
    <property type="entry name" value="ATP-DEPENDENT CLP PROTEASE ATP-BINDING SUBUNIT CLPX-LIKE, MITOCHONDRIAL-RELATED"/>
    <property type="match status" value="1"/>
</dbReference>
<dbReference type="RefSeq" id="WP_263732931.1">
    <property type="nucleotide sequence ID" value="NZ_JAOWKY010000001.1"/>
</dbReference>
<dbReference type="SUPFAM" id="SSF52540">
    <property type="entry name" value="P-loop containing nucleoside triphosphate hydrolases"/>
    <property type="match status" value="1"/>
</dbReference>
<dbReference type="InterPro" id="IPR050052">
    <property type="entry name" value="ATP-dep_Clp_protease_ClpX"/>
</dbReference>
<comment type="subcellular location">
    <subcellularLocation>
        <location evidence="5">Cytoplasm</location>
    </subcellularLocation>
</comment>
<comment type="similarity">
    <text evidence="1 5">Belongs to the ClpX chaperone family. HslU subfamily.</text>
</comment>
<comment type="function">
    <text evidence="5">ATPase subunit of a proteasome-like degradation complex; this subunit has chaperone activity. The binding of ATP and its subsequent hydrolysis by HslU are essential for unfolding of protein substrates subsequently hydrolyzed by HslV. HslU recognizes the N-terminal part of its protein substrates and unfolds these before they are guided to HslV for hydrolysis.</text>
</comment>
<dbReference type="GO" id="GO:0008233">
    <property type="term" value="F:peptidase activity"/>
    <property type="evidence" value="ECO:0007669"/>
    <property type="project" value="UniProtKB-KW"/>
</dbReference>
<feature type="binding site" evidence="5">
    <location>
        <position position="245"/>
    </location>
    <ligand>
        <name>ATP</name>
        <dbReference type="ChEBI" id="CHEBI:30616"/>
    </ligand>
</feature>
<keyword evidence="8" id="KW-0378">Hydrolase</keyword>
<name>A0ABT2Z7Z4_9RHOB</name>
<evidence type="ECO:0000256" key="3">
    <source>
        <dbReference type="ARBA" id="ARBA00022840"/>
    </source>
</evidence>
<dbReference type="InterPro" id="IPR019489">
    <property type="entry name" value="Clp_ATPase_C"/>
</dbReference>
<dbReference type="InterPro" id="IPR003593">
    <property type="entry name" value="AAA+_ATPase"/>
</dbReference>
<dbReference type="InterPro" id="IPR027417">
    <property type="entry name" value="P-loop_NTPase"/>
</dbReference>
<evidence type="ECO:0000256" key="1">
    <source>
        <dbReference type="ARBA" id="ARBA00009771"/>
    </source>
</evidence>
<dbReference type="PANTHER" id="PTHR48102:SF3">
    <property type="entry name" value="ATP-DEPENDENT PROTEASE ATPASE SUBUNIT HSLU"/>
    <property type="match status" value="1"/>
</dbReference>
<dbReference type="SMART" id="SM00382">
    <property type="entry name" value="AAA"/>
    <property type="match status" value="1"/>
</dbReference>
<feature type="domain" description="Clp ATPase C-terminal" evidence="7">
    <location>
        <begin position="324"/>
        <end position="418"/>
    </location>
</feature>
<evidence type="ECO:0000256" key="5">
    <source>
        <dbReference type="HAMAP-Rule" id="MF_00249"/>
    </source>
</evidence>
<dbReference type="Gene3D" id="1.10.8.60">
    <property type="match status" value="1"/>
</dbReference>
<keyword evidence="2 5" id="KW-0547">Nucleotide-binding</keyword>
<dbReference type="Gene3D" id="3.40.50.300">
    <property type="entry name" value="P-loop containing nucleotide triphosphate hydrolases"/>
    <property type="match status" value="2"/>
</dbReference>
<dbReference type="SMART" id="SM01086">
    <property type="entry name" value="ClpB_D2-small"/>
    <property type="match status" value="1"/>
</dbReference>